<dbReference type="Gene3D" id="1.25.40.20">
    <property type="entry name" value="Ankyrin repeat-containing domain"/>
    <property type="match status" value="2"/>
</dbReference>
<evidence type="ECO:0000256" key="1">
    <source>
        <dbReference type="ARBA" id="ARBA00022737"/>
    </source>
</evidence>
<dbReference type="SUPFAM" id="SSF48403">
    <property type="entry name" value="Ankyrin repeat"/>
    <property type="match status" value="1"/>
</dbReference>
<dbReference type="EMBL" id="CADCXV010000702">
    <property type="protein sequence ID" value="CAB0033253.1"/>
    <property type="molecule type" value="Genomic_DNA"/>
</dbReference>
<feature type="repeat" description="ANK" evidence="3">
    <location>
        <begin position="349"/>
        <end position="381"/>
    </location>
</feature>
<feature type="repeat" description="ANK" evidence="3">
    <location>
        <begin position="423"/>
        <end position="451"/>
    </location>
</feature>
<dbReference type="InterPro" id="IPR002110">
    <property type="entry name" value="Ankyrin_rpt"/>
</dbReference>
<dbReference type="PANTHER" id="PTHR24198:SF165">
    <property type="entry name" value="ANKYRIN REPEAT-CONTAINING PROTEIN-RELATED"/>
    <property type="match status" value="1"/>
</dbReference>
<evidence type="ECO:0000256" key="2">
    <source>
        <dbReference type="ARBA" id="ARBA00023043"/>
    </source>
</evidence>
<organism evidence="4 5">
    <name type="scientific">Trichogramma brassicae</name>
    <dbReference type="NCBI Taxonomy" id="86971"/>
    <lineage>
        <taxon>Eukaryota</taxon>
        <taxon>Metazoa</taxon>
        <taxon>Ecdysozoa</taxon>
        <taxon>Arthropoda</taxon>
        <taxon>Hexapoda</taxon>
        <taxon>Insecta</taxon>
        <taxon>Pterygota</taxon>
        <taxon>Neoptera</taxon>
        <taxon>Endopterygota</taxon>
        <taxon>Hymenoptera</taxon>
        <taxon>Apocrita</taxon>
        <taxon>Proctotrupomorpha</taxon>
        <taxon>Chalcidoidea</taxon>
        <taxon>Trichogrammatidae</taxon>
        <taxon>Trichogramma</taxon>
    </lineage>
</organism>
<evidence type="ECO:0000256" key="3">
    <source>
        <dbReference type="PROSITE-ProRule" id="PRU00023"/>
    </source>
</evidence>
<dbReference type="PRINTS" id="PR01415">
    <property type="entry name" value="ANKYRIN"/>
</dbReference>
<proteinExistence type="predicted"/>
<dbReference type="PROSITE" id="PS50088">
    <property type="entry name" value="ANK_REPEAT"/>
    <property type="match status" value="5"/>
</dbReference>
<dbReference type="PROSITE" id="PS50297">
    <property type="entry name" value="ANK_REP_REGION"/>
    <property type="match status" value="5"/>
</dbReference>
<gene>
    <name evidence="4" type="ORF">TBRA_LOCUS5170</name>
</gene>
<reference evidence="4 5" key="1">
    <citation type="submission" date="2020-02" db="EMBL/GenBank/DDBJ databases">
        <authorList>
            <person name="Ferguson B K."/>
        </authorList>
    </citation>
    <scope>NUCLEOTIDE SEQUENCE [LARGE SCALE GENOMIC DNA]</scope>
</reference>
<sequence length="551" mass="63109">MSQKNSLETLKKWREGINWQIKNCDKIEFFRPLVILIKNWEGKLPNLRDIFRKEEIDDILICARAAGRDIIRFVAETGYEDVPDVDKDGKPLLRRTTALHLEAGYQKYRHTTTARQLFHIYNKFDVNYVDENGVTHFHVACESGFDDVVKKFLELGQDPNCLTKNFSSPLYMAMIGRHEQVVKLLLSKGADPNFRDMWGRTPLWLGFEWGSKKVTELLLRSGACPNLAARFRMTPLHVISNYGNLEFMEMFFKTIDDIQKTVEVNAQDENGDTPLRLAVEYNETYGNSDFQKMVSLLLRRGADPNLANTEGLTPLHAICQKDNHVMLEYFLEINDEIQQTVHVNAQDKEGNTPLLLALQADHQKMAEYLLEKGANPHLTNARGLTALHAICNDQKDHHALVKTIFKICKAKHQLVQVDARDNLDRTPLQLAVANLSLKTVDVLLKRGADLDNFALPTMNHFYDVLNPDSMSYKFKSYLASSAMELVELLEKKGYELDRKEALEIMALFAKYGLFQKSKDLEEQYDIFADSVDRERWENASIALADADACNI</sequence>
<protein>
    <submittedName>
        <fullName evidence="4">Uncharacterized protein</fullName>
    </submittedName>
</protein>
<evidence type="ECO:0000313" key="5">
    <source>
        <dbReference type="Proteomes" id="UP000479190"/>
    </source>
</evidence>
<dbReference type="OrthoDB" id="5406014at2759"/>
<evidence type="ECO:0000313" key="4">
    <source>
        <dbReference type="EMBL" id="CAB0033253.1"/>
    </source>
</evidence>
<dbReference type="Proteomes" id="UP000479190">
    <property type="component" value="Unassembled WGS sequence"/>
</dbReference>
<feature type="repeat" description="ANK" evidence="3">
    <location>
        <begin position="270"/>
        <end position="309"/>
    </location>
</feature>
<dbReference type="InterPro" id="IPR036770">
    <property type="entry name" value="Ankyrin_rpt-contain_sf"/>
</dbReference>
<keyword evidence="1" id="KW-0677">Repeat</keyword>
<dbReference type="AlphaFoldDB" id="A0A6H5I9D4"/>
<keyword evidence="5" id="KW-1185">Reference proteome</keyword>
<feature type="repeat" description="ANK" evidence="3">
    <location>
        <begin position="165"/>
        <end position="197"/>
    </location>
</feature>
<dbReference type="SMART" id="SM00248">
    <property type="entry name" value="ANK"/>
    <property type="match status" value="9"/>
</dbReference>
<keyword evidence="2 3" id="KW-0040">ANK repeat</keyword>
<accession>A0A6H5I9D4</accession>
<dbReference type="Pfam" id="PF12796">
    <property type="entry name" value="Ank_2"/>
    <property type="match status" value="2"/>
</dbReference>
<name>A0A6H5I9D4_9HYME</name>
<dbReference type="GO" id="GO:0005737">
    <property type="term" value="C:cytoplasm"/>
    <property type="evidence" value="ECO:0007669"/>
    <property type="project" value="TreeGrafter"/>
</dbReference>
<dbReference type="PANTHER" id="PTHR24198">
    <property type="entry name" value="ANKYRIN REPEAT AND PROTEIN KINASE DOMAIN-CONTAINING PROTEIN"/>
    <property type="match status" value="1"/>
</dbReference>
<feature type="repeat" description="ANK" evidence="3">
    <location>
        <begin position="132"/>
        <end position="164"/>
    </location>
</feature>